<protein>
    <recommendedName>
        <fullName evidence="5">L-lysine 2,3-aminomutase</fullName>
    </recommendedName>
    <alternativeName>
        <fullName evidence="13">EF-P post-translational modification enzyme B</fullName>
    </alternativeName>
</protein>
<dbReference type="InterPro" id="IPR013785">
    <property type="entry name" value="Aldolase_TIM"/>
</dbReference>
<dbReference type="OrthoDB" id="9770937at2"/>
<keyword evidence="18" id="KW-1185">Reference proteome</keyword>
<dbReference type="SUPFAM" id="SSF102114">
    <property type="entry name" value="Radical SAM enzymes"/>
    <property type="match status" value="1"/>
</dbReference>
<evidence type="ECO:0000256" key="10">
    <source>
        <dbReference type="ARBA" id="ARBA00023004"/>
    </source>
</evidence>
<comment type="similarity">
    <text evidence="4">Belongs to the radical SAM superfamily. KamA family.</text>
</comment>
<dbReference type="Proteomes" id="UP000321764">
    <property type="component" value="Unassembled WGS sequence"/>
</dbReference>
<dbReference type="GO" id="GO:0016853">
    <property type="term" value="F:isomerase activity"/>
    <property type="evidence" value="ECO:0007669"/>
    <property type="project" value="UniProtKB-KW"/>
</dbReference>
<gene>
    <name evidence="17" type="primary">epmB</name>
    <name evidence="17" type="ORF">FME95_06445</name>
</gene>
<keyword evidence="9 15" id="KW-0663">Pyridoxal phosphate</keyword>
<evidence type="ECO:0000259" key="16">
    <source>
        <dbReference type="PROSITE" id="PS51918"/>
    </source>
</evidence>
<evidence type="ECO:0000256" key="7">
    <source>
        <dbReference type="ARBA" id="ARBA00022691"/>
    </source>
</evidence>
<dbReference type="SFLD" id="SFLDS00029">
    <property type="entry name" value="Radical_SAM"/>
    <property type="match status" value="1"/>
</dbReference>
<dbReference type="InterPro" id="IPR058240">
    <property type="entry name" value="rSAM_sf"/>
</dbReference>
<dbReference type="PIRSF" id="PIRSF004911">
    <property type="entry name" value="DUF160"/>
    <property type="match status" value="1"/>
</dbReference>
<evidence type="ECO:0000256" key="4">
    <source>
        <dbReference type="ARBA" id="ARBA00008703"/>
    </source>
</evidence>
<evidence type="ECO:0000313" key="18">
    <source>
        <dbReference type="Proteomes" id="UP000321764"/>
    </source>
</evidence>
<keyword evidence="10" id="KW-0408">Iron</keyword>
<name>A0A5C8ZAH1_9GAMM</name>
<evidence type="ECO:0000256" key="8">
    <source>
        <dbReference type="ARBA" id="ARBA00022723"/>
    </source>
</evidence>
<dbReference type="PANTHER" id="PTHR30538">
    <property type="entry name" value="LYSINE 2,3-AMINOMUTASE-RELATED"/>
    <property type="match status" value="1"/>
</dbReference>
<dbReference type="PANTHER" id="PTHR30538:SF1">
    <property type="entry name" value="L-LYSINE 2,3-AMINOMUTASE"/>
    <property type="match status" value="1"/>
</dbReference>
<evidence type="ECO:0000256" key="12">
    <source>
        <dbReference type="ARBA" id="ARBA00023235"/>
    </source>
</evidence>
<keyword evidence="11 14" id="KW-0411">Iron-sulfur</keyword>
<dbReference type="InterPro" id="IPR007197">
    <property type="entry name" value="rSAM"/>
</dbReference>
<dbReference type="NCBIfam" id="TIGR03821">
    <property type="entry name" value="EFP_modif_epmB"/>
    <property type="match status" value="1"/>
</dbReference>
<evidence type="ECO:0000256" key="11">
    <source>
        <dbReference type="ARBA" id="ARBA00023014"/>
    </source>
</evidence>
<evidence type="ECO:0000256" key="2">
    <source>
        <dbReference type="ARBA" id="ARBA00001933"/>
    </source>
</evidence>
<dbReference type="InterPro" id="IPR003739">
    <property type="entry name" value="Lys_aminomutase/Glu_NH3_mut"/>
</dbReference>
<dbReference type="NCBIfam" id="TIGR00238">
    <property type="entry name" value="KamA family radical SAM protein"/>
    <property type="match status" value="1"/>
</dbReference>
<evidence type="ECO:0000256" key="3">
    <source>
        <dbReference type="ARBA" id="ARBA00001966"/>
    </source>
</evidence>
<dbReference type="SFLD" id="SFLDF00314">
    <property type="entry name" value="L-lysine_2_3-aminomutase_(yjeK"/>
    <property type="match status" value="1"/>
</dbReference>
<comment type="catalytic activity">
    <reaction evidence="1">
        <text>L-lysine = D-beta-lysine</text>
        <dbReference type="Rhea" id="RHEA:44148"/>
        <dbReference type="ChEBI" id="CHEBI:32551"/>
        <dbReference type="ChEBI" id="CHEBI:84138"/>
    </reaction>
</comment>
<comment type="cofactor">
    <cofactor evidence="2 15">
        <name>pyridoxal 5'-phosphate</name>
        <dbReference type="ChEBI" id="CHEBI:597326"/>
    </cofactor>
</comment>
<evidence type="ECO:0000256" key="9">
    <source>
        <dbReference type="ARBA" id="ARBA00022898"/>
    </source>
</evidence>
<evidence type="ECO:0000256" key="6">
    <source>
        <dbReference type="ARBA" id="ARBA00022485"/>
    </source>
</evidence>
<dbReference type="GO" id="GO:0051539">
    <property type="term" value="F:4 iron, 4 sulfur cluster binding"/>
    <property type="evidence" value="ECO:0007669"/>
    <property type="project" value="UniProtKB-KW"/>
</dbReference>
<organism evidence="17 18">
    <name type="scientific">Reinekea thalattae</name>
    <dbReference type="NCBI Taxonomy" id="2593301"/>
    <lineage>
        <taxon>Bacteria</taxon>
        <taxon>Pseudomonadati</taxon>
        <taxon>Pseudomonadota</taxon>
        <taxon>Gammaproteobacteria</taxon>
        <taxon>Oceanospirillales</taxon>
        <taxon>Saccharospirillaceae</taxon>
        <taxon>Reinekea</taxon>
    </lineage>
</organism>
<dbReference type="Gene3D" id="3.20.20.70">
    <property type="entry name" value="Aldolase class I"/>
    <property type="match status" value="1"/>
</dbReference>
<feature type="modified residue" description="N6-(pyridoxal phosphate)lysine" evidence="15">
    <location>
        <position position="337"/>
    </location>
</feature>
<sequence length="344" mass="39603">MIPVSAISLDSKSPLKADHWQQQMANSLKTASELLNYLVIDEQSLPYVVDHNQPFNTRVTRHLADLIDAQDPYDPILLQLLPTQHENQQREGFSLDPLMEQSYNVLPGLVHKYKNRALLIVHQACAIHCRYCFRRHFNYQDNGLNGQQRADIIDYLQQHPEINEIIFSGGDPLSLSDKKLQQLIEQLSEVRHLKNLRIHTRTPVALPNRITDEFMQLLADCRFNTTLVTHINHPNELAVELTEKLSLLKNSGVTLLNQSVLLKNINDNAQTLCELSEKLFDAGVLPYYLHTPDDVEGTQHFYVEREAAIKIWQQMQAQLSGFLLPRLVKEIPQKQSKTWIIENP</sequence>
<accession>A0A5C8ZAH1</accession>
<feature type="domain" description="Radical SAM core" evidence="16">
    <location>
        <begin position="111"/>
        <end position="334"/>
    </location>
</feature>
<reference evidence="17 18" key="1">
    <citation type="submission" date="2019-07" db="EMBL/GenBank/DDBJ databases">
        <title>Reinekea sp. strain SSH23 genome sequencing and assembly.</title>
        <authorList>
            <person name="Kim I."/>
        </authorList>
    </citation>
    <scope>NUCLEOTIDE SEQUENCE [LARGE SCALE GENOMIC DNA]</scope>
    <source>
        <strain evidence="17 18">SSH23</strain>
    </source>
</reference>
<evidence type="ECO:0000256" key="5">
    <source>
        <dbReference type="ARBA" id="ARBA00022363"/>
    </source>
</evidence>
<feature type="binding site" evidence="14">
    <location>
        <position position="129"/>
    </location>
    <ligand>
        <name>[4Fe-4S] cluster</name>
        <dbReference type="ChEBI" id="CHEBI:49883"/>
        <note>4Fe-4S-S-AdoMet</note>
    </ligand>
</feature>
<comment type="caution">
    <text evidence="17">The sequence shown here is derived from an EMBL/GenBank/DDBJ whole genome shotgun (WGS) entry which is preliminary data.</text>
</comment>
<keyword evidence="8 14" id="KW-0479">Metal-binding</keyword>
<dbReference type="EMBL" id="VKAD01000001">
    <property type="protein sequence ID" value="TXR54171.1"/>
    <property type="molecule type" value="Genomic_DNA"/>
</dbReference>
<dbReference type="CDD" id="cd01335">
    <property type="entry name" value="Radical_SAM"/>
    <property type="match status" value="1"/>
</dbReference>
<feature type="binding site" evidence="14">
    <location>
        <position position="125"/>
    </location>
    <ligand>
        <name>[4Fe-4S] cluster</name>
        <dbReference type="ChEBI" id="CHEBI:49883"/>
        <note>4Fe-4S-S-AdoMet</note>
    </ligand>
</feature>
<keyword evidence="7" id="KW-0949">S-adenosyl-L-methionine</keyword>
<keyword evidence="12" id="KW-0413">Isomerase</keyword>
<evidence type="ECO:0000256" key="1">
    <source>
        <dbReference type="ARBA" id="ARBA00001352"/>
    </source>
</evidence>
<keyword evidence="6 14" id="KW-0004">4Fe-4S</keyword>
<dbReference type="SFLD" id="SFLDG01070">
    <property type="entry name" value="PLP-dependent"/>
    <property type="match status" value="1"/>
</dbReference>
<dbReference type="InterPro" id="IPR022462">
    <property type="entry name" value="EpmB"/>
</dbReference>
<evidence type="ECO:0000256" key="15">
    <source>
        <dbReference type="PIRSR" id="PIRSR603739-50"/>
    </source>
</evidence>
<dbReference type="PROSITE" id="PS51918">
    <property type="entry name" value="RADICAL_SAM"/>
    <property type="match status" value="1"/>
</dbReference>
<dbReference type="Pfam" id="PF04055">
    <property type="entry name" value="Radical_SAM"/>
    <property type="match status" value="1"/>
</dbReference>
<evidence type="ECO:0000256" key="14">
    <source>
        <dbReference type="PIRSR" id="PIRSR004911-1"/>
    </source>
</evidence>
<evidence type="ECO:0000313" key="17">
    <source>
        <dbReference type="EMBL" id="TXR54171.1"/>
    </source>
</evidence>
<proteinExistence type="inferred from homology"/>
<comment type="cofactor">
    <cofactor evidence="3">
        <name>[4Fe-4S] cluster</name>
        <dbReference type="ChEBI" id="CHEBI:49883"/>
    </cofactor>
</comment>
<dbReference type="RefSeq" id="WP_147713570.1">
    <property type="nucleotide sequence ID" value="NZ_VKAD01000001.1"/>
</dbReference>
<dbReference type="GO" id="GO:0046872">
    <property type="term" value="F:metal ion binding"/>
    <property type="evidence" value="ECO:0007669"/>
    <property type="project" value="UniProtKB-KW"/>
</dbReference>
<dbReference type="AlphaFoldDB" id="A0A5C8ZAH1"/>
<feature type="binding site" evidence="14">
    <location>
        <position position="132"/>
    </location>
    <ligand>
        <name>[4Fe-4S] cluster</name>
        <dbReference type="ChEBI" id="CHEBI:49883"/>
        <note>4Fe-4S-S-AdoMet</note>
    </ligand>
</feature>
<evidence type="ECO:0000256" key="13">
    <source>
        <dbReference type="ARBA" id="ARBA00030756"/>
    </source>
</evidence>